<evidence type="ECO:0000256" key="3">
    <source>
        <dbReference type="ARBA" id="ARBA00022692"/>
    </source>
</evidence>
<sequence>MTTTDYYDYLNTSETSMPCSLQTDDVLGPTFRPLLLWVVCVAGSLGNGLVLWVLLLSRVRGMADVCLLNLALADLLLALLLPLWTHTATDVDSGAGSNALCKVKVGVYQLGFASGLLFVTLMSLDRYLAIVHAVRSSAVRKLHYSLLASVVVWASAVTFAIIKAVFYVSKEDQCVPEYPSETADTWLLVHNFGEIALCLGLCLPVVTFCYINILFVVRQQKSSKKGRAVRLIFAIVCVFIVFWVPYNVAVLLQTLGNPSEWNDCETSQRLVLAVEVTEVITLTHCCINPVIYAFVGEKFRKSFATMFVRYRHCMKLCPAAMSPHYKPSDIETSNTPVSSSRIE</sequence>
<organism evidence="12 13">
    <name type="scientific">Coilia grayii</name>
    <name type="common">Gray's grenadier anchovy</name>
    <dbReference type="NCBI Taxonomy" id="363190"/>
    <lineage>
        <taxon>Eukaryota</taxon>
        <taxon>Metazoa</taxon>
        <taxon>Chordata</taxon>
        <taxon>Craniata</taxon>
        <taxon>Vertebrata</taxon>
        <taxon>Euteleostomi</taxon>
        <taxon>Actinopterygii</taxon>
        <taxon>Neopterygii</taxon>
        <taxon>Teleostei</taxon>
        <taxon>Clupei</taxon>
        <taxon>Clupeiformes</taxon>
        <taxon>Clupeoidei</taxon>
        <taxon>Engraulidae</taxon>
        <taxon>Coilinae</taxon>
        <taxon>Coilia</taxon>
    </lineage>
</organism>
<dbReference type="Proteomes" id="UP001591681">
    <property type="component" value="Unassembled WGS sequence"/>
</dbReference>
<keyword evidence="8 9" id="KW-0807">Transducer</keyword>
<dbReference type="PROSITE" id="PS50262">
    <property type="entry name" value="G_PROTEIN_RECEP_F1_2"/>
    <property type="match status" value="1"/>
</dbReference>
<gene>
    <name evidence="12" type="ORF">ACEWY4_020401</name>
</gene>
<keyword evidence="5 9" id="KW-0297">G-protein coupled receptor</keyword>
<name>A0ABD1JCK0_9TELE</name>
<reference evidence="12 13" key="1">
    <citation type="submission" date="2024-09" db="EMBL/GenBank/DDBJ databases">
        <title>A chromosome-level genome assembly of Gray's grenadier anchovy, Coilia grayii.</title>
        <authorList>
            <person name="Fu Z."/>
        </authorList>
    </citation>
    <scope>NUCLEOTIDE SEQUENCE [LARGE SCALE GENOMIC DNA]</scope>
    <source>
        <strain evidence="12">G4</strain>
        <tissue evidence="12">Muscle</tissue>
    </source>
</reference>
<dbReference type="GO" id="GO:0005886">
    <property type="term" value="C:plasma membrane"/>
    <property type="evidence" value="ECO:0007669"/>
    <property type="project" value="UniProtKB-SubCell"/>
</dbReference>
<dbReference type="PRINTS" id="PR00237">
    <property type="entry name" value="GPCRRHODOPSN"/>
</dbReference>
<dbReference type="PROSITE" id="PS00237">
    <property type="entry name" value="G_PROTEIN_RECEP_F1_1"/>
    <property type="match status" value="1"/>
</dbReference>
<evidence type="ECO:0000259" key="11">
    <source>
        <dbReference type="PROSITE" id="PS50262"/>
    </source>
</evidence>
<evidence type="ECO:0000313" key="13">
    <source>
        <dbReference type="Proteomes" id="UP001591681"/>
    </source>
</evidence>
<protein>
    <recommendedName>
        <fullName evidence="11">G-protein coupled receptors family 1 profile domain-containing protein</fullName>
    </recommendedName>
</protein>
<keyword evidence="6 10" id="KW-0472">Membrane</keyword>
<dbReference type="SUPFAM" id="SSF81321">
    <property type="entry name" value="Family A G protein-coupled receptor-like"/>
    <property type="match status" value="1"/>
</dbReference>
<dbReference type="GO" id="GO:0004930">
    <property type="term" value="F:G protein-coupled receptor activity"/>
    <property type="evidence" value="ECO:0007669"/>
    <property type="project" value="UniProtKB-KW"/>
</dbReference>
<comment type="subcellular location">
    <subcellularLocation>
        <location evidence="1">Cell membrane</location>
        <topology evidence="1">Multi-pass membrane protein</topology>
    </subcellularLocation>
</comment>
<dbReference type="AlphaFoldDB" id="A0ABD1JCK0"/>
<dbReference type="InterPro" id="IPR000355">
    <property type="entry name" value="Chemokine_rcpt"/>
</dbReference>
<evidence type="ECO:0000256" key="1">
    <source>
        <dbReference type="ARBA" id="ARBA00004651"/>
    </source>
</evidence>
<keyword evidence="4 10" id="KW-1133">Transmembrane helix</keyword>
<dbReference type="InterPro" id="IPR017452">
    <property type="entry name" value="GPCR_Rhodpsn_7TM"/>
</dbReference>
<proteinExistence type="inferred from homology"/>
<evidence type="ECO:0000313" key="12">
    <source>
        <dbReference type="EMBL" id="KAL2084883.1"/>
    </source>
</evidence>
<feature type="domain" description="G-protein coupled receptors family 1 profile" evidence="11">
    <location>
        <begin position="46"/>
        <end position="292"/>
    </location>
</feature>
<comment type="similarity">
    <text evidence="9">Belongs to the G-protein coupled receptor 1 family.</text>
</comment>
<evidence type="ECO:0000256" key="4">
    <source>
        <dbReference type="ARBA" id="ARBA00022989"/>
    </source>
</evidence>
<dbReference type="InterPro" id="IPR000276">
    <property type="entry name" value="GPCR_Rhodpsn"/>
</dbReference>
<dbReference type="CDD" id="cd14984">
    <property type="entry name" value="7tmA_Chemokine_R"/>
    <property type="match status" value="1"/>
</dbReference>
<keyword evidence="13" id="KW-1185">Reference proteome</keyword>
<accession>A0ABD1JCK0</accession>
<feature type="transmembrane region" description="Helical" evidence="10">
    <location>
        <begin position="34"/>
        <end position="55"/>
    </location>
</feature>
<evidence type="ECO:0000256" key="10">
    <source>
        <dbReference type="SAM" id="Phobius"/>
    </source>
</evidence>
<keyword evidence="7 9" id="KW-0675">Receptor</keyword>
<feature type="transmembrane region" description="Helical" evidence="10">
    <location>
        <begin position="228"/>
        <end position="246"/>
    </location>
</feature>
<dbReference type="Gene3D" id="1.20.1070.10">
    <property type="entry name" value="Rhodopsin 7-helix transmembrane proteins"/>
    <property type="match status" value="1"/>
</dbReference>
<dbReference type="Pfam" id="PF00001">
    <property type="entry name" value="7tm_1"/>
    <property type="match status" value="1"/>
</dbReference>
<dbReference type="PANTHER" id="PTHR10489:SF944">
    <property type="entry name" value="C-C CHEMOKINE RECEPTOR TYPE 8-LIKE"/>
    <property type="match status" value="1"/>
</dbReference>
<feature type="transmembrane region" description="Helical" evidence="10">
    <location>
        <begin position="105"/>
        <end position="124"/>
    </location>
</feature>
<keyword evidence="3 9" id="KW-0812">Transmembrane</keyword>
<feature type="transmembrane region" description="Helical" evidence="10">
    <location>
        <begin position="144"/>
        <end position="168"/>
    </location>
</feature>
<comment type="caution">
    <text evidence="12">The sequence shown here is derived from an EMBL/GenBank/DDBJ whole genome shotgun (WGS) entry which is preliminary data.</text>
</comment>
<evidence type="ECO:0000256" key="9">
    <source>
        <dbReference type="RuleBase" id="RU000688"/>
    </source>
</evidence>
<feature type="transmembrane region" description="Helical" evidence="10">
    <location>
        <begin position="67"/>
        <end position="85"/>
    </location>
</feature>
<evidence type="ECO:0000256" key="6">
    <source>
        <dbReference type="ARBA" id="ARBA00023136"/>
    </source>
</evidence>
<evidence type="ECO:0000256" key="7">
    <source>
        <dbReference type="ARBA" id="ARBA00023170"/>
    </source>
</evidence>
<dbReference type="PANTHER" id="PTHR10489">
    <property type="entry name" value="CELL ADHESION MOLECULE"/>
    <property type="match status" value="1"/>
</dbReference>
<dbReference type="EMBL" id="JBHFQA010000017">
    <property type="protein sequence ID" value="KAL2084883.1"/>
    <property type="molecule type" value="Genomic_DNA"/>
</dbReference>
<feature type="transmembrane region" description="Helical" evidence="10">
    <location>
        <begin position="188"/>
        <end position="216"/>
    </location>
</feature>
<evidence type="ECO:0000256" key="5">
    <source>
        <dbReference type="ARBA" id="ARBA00023040"/>
    </source>
</evidence>
<evidence type="ECO:0000256" key="2">
    <source>
        <dbReference type="ARBA" id="ARBA00022475"/>
    </source>
</evidence>
<evidence type="ECO:0000256" key="8">
    <source>
        <dbReference type="ARBA" id="ARBA00023224"/>
    </source>
</evidence>
<dbReference type="InterPro" id="IPR050119">
    <property type="entry name" value="CCR1-9-like"/>
</dbReference>
<keyword evidence="2" id="KW-1003">Cell membrane</keyword>
<dbReference type="PRINTS" id="PR00657">
    <property type="entry name" value="CCCHEMOKINER"/>
</dbReference>